<dbReference type="OrthoDB" id="9812949at2"/>
<dbReference type="eggNOG" id="ENOG50318M6">
    <property type="taxonomic scope" value="Bacteria"/>
</dbReference>
<sequence length="263" mass="29049">MSGRNPDWGGGSRFYLPNEDAAVVCAALASLHPWPRNPVFVGGSGMTLLEAAGTLPHMESAAFVDVADFQFEYFRLLLRAVTECASPEILRDWFGRAVYPELRRHHLARGRDYALEQVFAALSDLFGIRFFSNAAALERVRDNIDRVTAVRADIGSYLARQQSRHDFIYLSNVPDYLGEVALQTLFTACQAHRAPVYLLLTAACSDPDTVRRAWEAPGYSPHAASPQLDAQNRGLGSPSLARAWNRPGTIYLLVPTNPRGTTV</sequence>
<protein>
    <submittedName>
        <fullName evidence="1">Uncharacterized protein</fullName>
    </submittedName>
</protein>
<dbReference type="AlphaFoldDB" id="I2PX05"/>
<accession>I2PX05</accession>
<organism evidence="1">
    <name type="scientific">Desulfovibrio sp. U5L</name>
    <dbReference type="NCBI Taxonomy" id="596152"/>
    <lineage>
        <taxon>Bacteria</taxon>
        <taxon>Pseudomonadati</taxon>
        <taxon>Thermodesulfobacteriota</taxon>
        <taxon>Desulfovibrionia</taxon>
        <taxon>Desulfovibrionales</taxon>
        <taxon>Desulfovibrionaceae</taxon>
        <taxon>Desulfovibrio</taxon>
    </lineage>
</organism>
<dbReference type="EMBL" id="JH600068">
    <property type="protein sequence ID" value="EIG52061.1"/>
    <property type="molecule type" value="Genomic_DNA"/>
</dbReference>
<evidence type="ECO:0000313" key="1">
    <source>
        <dbReference type="EMBL" id="EIG52061.1"/>
    </source>
</evidence>
<gene>
    <name evidence="1" type="ORF">DesU5LDRAFT_0349</name>
</gene>
<dbReference type="HOGENOM" id="CLU_1056601_0_0_7"/>
<name>I2PX05_9BACT</name>
<reference evidence="1" key="1">
    <citation type="submission" date="2011-11" db="EMBL/GenBank/DDBJ databases">
        <title>Improved High-Quality Draft sequence of Desulfovibrio sp. U5L.</title>
        <authorList>
            <consortium name="US DOE Joint Genome Institute"/>
            <person name="Lucas S."/>
            <person name="Han J."/>
            <person name="Lapidus A."/>
            <person name="Cheng J.-F."/>
            <person name="Goodwin L."/>
            <person name="Pitluck S."/>
            <person name="Peters L."/>
            <person name="Ovchinnikova G."/>
            <person name="Held B."/>
            <person name="Detter J.C."/>
            <person name="Han C."/>
            <person name="Tapia R."/>
            <person name="Land M."/>
            <person name="Hauser L."/>
            <person name="Kyrpides N."/>
            <person name="Ivanova N."/>
            <person name="Pagani I."/>
            <person name="Gabster J."/>
            <person name="Walker C."/>
            <person name="Stolyar S."/>
            <person name="Stahl D."/>
            <person name="Arkin A."/>
            <person name="Dehal P."/>
            <person name="Hazen T."/>
            <person name="Woyke T."/>
        </authorList>
    </citation>
    <scope>NUCLEOTIDE SEQUENCE [LARGE SCALE GENOMIC DNA]</scope>
    <source>
        <strain evidence="1">U5L</strain>
    </source>
</reference>
<proteinExistence type="predicted"/>
<dbReference type="STRING" id="596152.DesU5LDRAFT_0349"/>